<dbReference type="EMBL" id="SLZY01000019">
    <property type="protein sequence ID" value="TCS69756.1"/>
    <property type="molecule type" value="Genomic_DNA"/>
</dbReference>
<evidence type="ECO:0000313" key="2">
    <source>
        <dbReference type="EMBL" id="TCS69756.1"/>
    </source>
</evidence>
<organism evidence="2 3">
    <name type="scientific">Sulfuritortus calidifontis</name>
    <dbReference type="NCBI Taxonomy" id="1914471"/>
    <lineage>
        <taxon>Bacteria</taxon>
        <taxon>Pseudomonadati</taxon>
        <taxon>Pseudomonadota</taxon>
        <taxon>Betaproteobacteria</taxon>
        <taxon>Nitrosomonadales</taxon>
        <taxon>Thiobacillaceae</taxon>
        <taxon>Sulfuritortus</taxon>
    </lineage>
</organism>
<feature type="transmembrane region" description="Helical" evidence="1">
    <location>
        <begin position="7"/>
        <end position="26"/>
    </location>
</feature>
<dbReference type="Proteomes" id="UP000295135">
    <property type="component" value="Unassembled WGS sequence"/>
</dbReference>
<accession>A0A4R3JRN1</accession>
<reference evidence="2 3" key="1">
    <citation type="submission" date="2019-03" db="EMBL/GenBank/DDBJ databases">
        <title>Genomic Encyclopedia of Type Strains, Phase IV (KMG-IV): sequencing the most valuable type-strain genomes for metagenomic binning, comparative biology and taxonomic classification.</title>
        <authorList>
            <person name="Goeker M."/>
        </authorList>
    </citation>
    <scope>NUCLEOTIDE SEQUENCE [LARGE SCALE GENOMIC DNA]</scope>
    <source>
        <strain evidence="2 3">DSM 103923</strain>
    </source>
</reference>
<comment type="caution">
    <text evidence="2">The sequence shown here is derived from an EMBL/GenBank/DDBJ whole genome shotgun (WGS) entry which is preliminary data.</text>
</comment>
<keyword evidence="1" id="KW-0472">Membrane</keyword>
<keyword evidence="1" id="KW-0812">Transmembrane</keyword>
<keyword evidence="1" id="KW-1133">Transmembrane helix</keyword>
<proteinExistence type="predicted"/>
<gene>
    <name evidence="2" type="ORF">EDC61_11956</name>
</gene>
<sequence>MVTGKKFAAIVMFDVAACMTLALWVVFENTVAESVFKAFFWAVTPLAAVGYFVAPRSVREYARSPQWFIGYVRGVKIAVLALLAVERETVMMGALILAWIAFESALRWCIEQEKDHETR</sequence>
<name>A0A4R3JRN1_9PROT</name>
<evidence type="ECO:0000313" key="3">
    <source>
        <dbReference type="Proteomes" id="UP000295135"/>
    </source>
</evidence>
<feature type="transmembrane region" description="Helical" evidence="1">
    <location>
        <begin position="38"/>
        <end position="54"/>
    </location>
</feature>
<dbReference type="AlphaFoldDB" id="A0A4R3JRN1"/>
<protein>
    <recommendedName>
        <fullName evidence="4">DUF2568 domain-containing protein</fullName>
    </recommendedName>
</protein>
<evidence type="ECO:0008006" key="4">
    <source>
        <dbReference type="Google" id="ProtNLM"/>
    </source>
</evidence>
<feature type="transmembrane region" description="Helical" evidence="1">
    <location>
        <begin position="91"/>
        <end position="110"/>
    </location>
</feature>
<feature type="transmembrane region" description="Helical" evidence="1">
    <location>
        <begin position="66"/>
        <end position="85"/>
    </location>
</feature>
<evidence type="ECO:0000256" key="1">
    <source>
        <dbReference type="SAM" id="Phobius"/>
    </source>
</evidence>
<keyword evidence="3" id="KW-1185">Reference proteome</keyword>